<organism evidence="1 2">
    <name type="scientific">Metarhizium rileyi (strain RCEF 4871)</name>
    <name type="common">Nomuraea rileyi</name>
    <dbReference type="NCBI Taxonomy" id="1649241"/>
    <lineage>
        <taxon>Eukaryota</taxon>
        <taxon>Fungi</taxon>
        <taxon>Dikarya</taxon>
        <taxon>Ascomycota</taxon>
        <taxon>Pezizomycotina</taxon>
        <taxon>Sordariomycetes</taxon>
        <taxon>Hypocreomycetidae</taxon>
        <taxon>Hypocreales</taxon>
        <taxon>Clavicipitaceae</taxon>
        <taxon>Metarhizium</taxon>
    </lineage>
</organism>
<dbReference type="Proteomes" id="UP000317257">
    <property type="component" value="Unassembled WGS sequence"/>
</dbReference>
<sequence>MGASLLKIRVFGSTRIWIIEGGRNDEDTPLDLIATGRMFQKNPGLVWSWADDLNVSISVAHQIGWGFGC</sequence>
<reference evidence="2" key="1">
    <citation type="submission" date="2018-12" db="EMBL/GenBank/DDBJ databases">
        <title>The complete genome of Metarhizium rileyi, a key fungal pathogen of Lepidoptera.</title>
        <authorList>
            <person name="Binneck E."/>
            <person name="Lastra C.C.L."/>
            <person name="Sosa-Gomez D.R."/>
        </authorList>
    </citation>
    <scope>NUCLEOTIDE SEQUENCE [LARGE SCALE GENOMIC DNA]</scope>
    <source>
        <strain evidence="2">Cep018-CH2</strain>
    </source>
</reference>
<dbReference type="AlphaFoldDB" id="A0A5C6G5C5"/>
<proteinExistence type="predicted"/>
<comment type="caution">
    <text evidence="1">The sequence shown here is derived from an EMBL/GenBank/DDBJ whole genome shotgun (WGS) entry which is preliminary data.</text>
</comment>
<dbReference type="EMBL" id="SBHS01000025">
    <property type="protein sequence ID" value="TWU72704.1"/>
    <property type="molecule type" value="Genomic_DNA"/>
</dbReference>
<accession>A0A5C6G5C5</accession>
<evidence type="ECO:0000313" key="2">
    <source>
        <dbReference type="Proteomes" id="UP000317257"/>
    </source>
</evidence>
<gene>
    <name evidence="1" type="ORF">ED733_004076</name>
</gene>
<evidence type="ECO:0000313" key="1">
    <source>
        <dbReference type="EMBL" id="TWU72704.1"/>
    </source>
</evidence>
<name>A0A5C6G5C5_METRR</name>
<protein>
    <submittedName>
        <fullName evidence="1">Uncharacterized protein</fullName>
    </submittedName>
</protein>